<dbReference type="InterPro" id="IPR036590">
    <property type="entry name" value="SRAP-like"/>
</dbReference>
<dbReference type="PANTHER" id="PTHR13604">
    <property type="entry name" value="DC12-RELATED"/>
    <property type="match status" value="1"/>
</dbReference>
<keyword evidence="10" id="KW-1185">Reference proteome</keyword>
<dbReference type="AlphaFoldDB" id="A0A238JP42"/>
<reference evidence="10" key="1">
    <citation type="submission" date="2017-05" db="EMBL/GenBank/DDBJ databases">
        <authorList>
            <person name="Rodrigo-Torres L."/>
            <person name="Arahal R. D."/>
            <person name="Lucena T."/>
        </authorList>
    </citation>
    <scope>NUCLEOTIDE SEQUENCE [LARGE SCALE GENOMIC DNA]</scope>
    <source>
        <strain evidence="10">CECT 8621</strain>
    </source>
</reference>
<evidence type="ECO:0000256" key="6">
    <source>
        <dbReference type="ARBA" id="ARBA00023125"/>
    </source>
</evidence>
<dbReference type="Pfam" id="PF02586">
    <property type="entry name" value="SRAP"/>
    <property type="match status" value="1"/>
</dbReference>
<dbReference type="SUPFAM" id="SSF143081">
    <property type="entry name" value="BB1717-like"/>
    <property type="match status" value="1"/>
</dbReference>
<keyword evidence="6" id="KW-0238">DNA-binding</keyword>
<evidence type="ECO:0000256" key="4">
    <source>
        <dbReference type="ARBA" id="ARBA00022801"/>
    </source>
</evidence>
<name>A0A238JP42_9RHOB</name>
<dbReference type="GO" id="GO:0016829">
    <property type="term" value="F:lyase activity"/>
    <property type="evidence" value="ECO:0007669"/>
    <property type="project" value="UniProtKB-KW"/>
</dbReference>
<dbReference type="GO" id="GO:0106300">
    <property type="term" value="P:protein-DNA covalent cross-linking repair"/>
    <property type="evidence" value="ECO:0007669"/>
    <property type="project" value="InterPro"/>
</dbReference>
<sequence>MCNLYSNTTAADAMRGLFNVEPSMDHMGNAEPLSAIFPKYHAPVLRVSDGTRELVRMHWGFLMPQTSKKTGLPILPRAVNNARDDKLQTSPFWRESFQTRRCLVPVSSFCEAKGRNPATYYWFGLTSEEPDERPPFAFAGIWRHWKGNIKGELVEEDTYSIATTTPNELVRTIHPDRMPVIVAPEDYETWLTGTAEAASKLLRPFPADQMRIVLRGEGEKSDPLRN</sequence>
<evidence type="ECO:0000256" key="3">
    <source>
        <dbReference type="ARBA" id="ARBA00022763"/>
    </source>
</evidence>
<evidence type="ECO:0000256" key="5">
    <source>
        <dbReference type="ARBA" id="ARBA00023124"/>
    </source>
</evidence>
<dbReference type="GO" id="GO:0003697">
    <property type="term" value="F:single-stranded DNA binding"/>
    <property type="evidence" value="ECO:0007669"/>
    <property type="project" value="InterPro"/>
</dbReference>
<evidence type="ECO:0000313" key="10">
    <source>
        <dbReference type="Proteomes" id="UP000202922"/>
    </source>
</evidence>
<dbReference type="GO" id="GO:0008233">
    <property type="term" value="F:peptidase activity"/>
    <property type="evidence" value="ECO:0007669"/>
    <property type="project" value="UniProtKB-KW"/>
</dbReference>
<keyword evidence="4 8" id="KW-0378">Hydrolase</keyword>
<gene>
    <name evidence="9" type="ORF">COL8621_00666</name>
</gene>
<evidence type="ECO:0000256" key="7">
    <source>
        <dbReference type="ARBA" id="ARBA00023239"/>
    </source>
</evidence>
<protein>
    <recommendedName>
        <fullName evidence="8">Abasic site processing protein</fullName>
        <ecNumber evidence="8">3.4.-.-</ecNumber>
    </recommendedName>
</protein>
<accession>A0A238JP42</accession>
<organism evidence="9 10">
    <name type="scientific">Actibacterium lipolyticum</name>
    <dbReference type="NCBI Taxonomy" id="1524263"/>
    <lineage>
        <taxon>Bacteria</taxon>
        <taxon>Pseudomonadati</taxon>
        <taxon>Pseudomonadota</taxon>
        <taxon>Alphaproteobacteria</taxon>
        <taxon>Rhodobacterales</taxon>
        <taxon>Roseobacteraceae</taxon>
        <taxon>Actibacterium</taxon>
    </lineage>
</organism>
<dbReference type="Gene3D" id="3.90.1680.10">
    <property type="entry name" value="SOS response associated peptidase-like"/>
    <property type="match status" value="1"/>
</dbReference>
<keyword evidence="3" id="KW-0227">DNA damage</keyword>
<dbReference type="InterPro" id="IPR003738">
    <property type="entry name" value="SRAP"/>
</dbReference>
<keyword evidence="7" id="KW-0456">Lyase</keyword>
<evidence type="ECO:0000313" key="9">
    <source>
        <dbReference type="EMBL" id="SMX31964.1"/>
    </source>
</evidence>
<proteinExistence type="inferred from homology"/>
<dbReference type="EMBL" id="FXYE01000001">
    <property type="protein sequence ID" value="SMX31964.1"/>
    <property type="molecule type" value="Genomic_DNA"/>
</dbReference>
<keyword evidence="5" id="KW-0190">Covalent protein-DNA linkage</keyword>
<dbReference type="EC" id="3.4.-.-" evidence="8"/>
<evidence type="ECO:0000256" key="1">
    <source>
        <dbReference type="ARBA" id="ARBA00008136"/>
    </source>
</evidence>
<keyword evidence="2 8" id="KW-0645">Protease</keyword>
<evidence type="ECO:0000256" key="2">
    <source>
        <dbReference type="ARBA" id="ARBA00022670"/>
    </source>
</evidence>
<evidence type="ECO:0000256" key="8">
    <source>
        <dbReference type="RuleBase" id="RU364100"/>
    </source>
</evidence>
<dbReference type="Proteomes" id="UP000202922">
    <property type="component" value="Unassembled WGS sequence"/>
</dbReference>
<dbReference type="OrthoDB" id="9782620at2"/>
<dbReference type="PANTHER" id="PTHR13604:SF0">
    <property type="entry name" value="ABASIC SITE PROCESSING PROTEIN HMCES"/>
    <property type="match status" value="1"/>
</dbReference>
<comment type="similarity">
    <text evidence="1 8">Belongs to the SOS response-associated peptidase family.</text>
</comment>
<dbReference type="GO" id="GO:0006508">
    <property type="term" value="P:proteolysis"/>
    <property type="evidence" value="ECO:0007669"/>
    <property type="project" value="UniProtKB-KW"/>
</dbReference>